<feature type="region of interest" description="Disordered" evidence="1">
    <location>
        <begin position="1"/>
        <end position="21"/>
    </location>
</feature>
<dbReference type="Proteomes" id="UP001374579">
    <property type="component" value="Unassembled WGS sequence"/>
</dbReference>
<feature type="region of interest" description="Disordered" evidence="1">
    <location>
        <begin position="43"/>
        <end position="76"/>
    </location>
</feature>
<protein>
    <submittedName>
        <fullName evidence="2">Uncharacterized protein</fullName>
    </submittedName>
</protein>
<sequence>MHVQLYNAPRSAGSLPVTRHTPYSQTSIPALTRPRNMTGIYLGLEGNVKPPRPKTGVPPLARSRGSASRMKTPTEEQRYKKVELLRIKEEKRGFSGNPVKRHQQPVNALQDSIVPSSVQSGSLPHPFPRSNPHPHSYSPFSLQEGQGTDPYQGRRWGPGKRIDPSNLDDLLRPNPRNFTTVSNSGVTRSEKLTGWLGGGVGELYSDHLPPAMGAREVERISNEELAGLEECFRKVCKVSGVKLLITSMLCMGELVP</sequence>
<reference evidence="2 3" key="1">
    <citation type="submission" date="2024-02" db="EMBL/GenBank/DDBJ databases">
        <title>Chromosome-scale genome assembly of the rough periwinkle Littorina saxatilis.</title>
        <authorList>
            <person name="De Jode A."/>
            <person name="Faria R."/>
            <person name="Formenti G."/>
            <person name="Sims Y."/>
            <person name="Smith T.P."/>
            <person name="Tracey A."/>
            <person name="Wood J.M.D."/>
            <person name="Zagrodzka Z.B."/>
            <person name="Johannesson K."/>
            <person name="Butlin R.K."/>
            <person name="Leder E.H."/>
        </authorList>
    </citation>
    <scope>NUCLEOTIDE SEQUENCE [LARGE SCALE GENOMIC DNA]</scope>
    <source>
        <strain evidence="2">Snail1</strain>
        <tissue evidence="2">Muscle</tissue>
    </source>
</reference>
<accession>A0AAN9BFY4</accession>
<organism evidence="2 3">
    <name type="scientific">Littorina saxatilis</name>
    <dbReference type="NCBI Taxonomy" id="31220"/>
    <lineage>
        <taxon>Eukaryota</taxon>
        <taxon>Metazoa</taxon>
        <taxon>Spiralia</taxon>
        <taxon>Lophotrochozoa</taxon>
        <taxon>Mollusca</taxon>
        <taxon>Gastropoda</taxon>
        <taxon>Caenogastropoda</taxon>
        <taxon>Littorinimorpha</taxon>
        <taxon>Littorinoidea</taxon>
        <taxon>Littorinidae</taxon>
        <taxon>Littorina</taxon>
    </lineage>
</organism>
<keyword evidence="3" id="KW-1185">Reference proteome</keyword>
<comment type="caution">
    <text evidence="2">The sequence shown here is derived from an EMBL/GenBank/DDBJ whole genome shotgun (WGS) entry which is preliminary data.</text>
</comment>
<evidence type="ECO:0000313" key="2">
    <source>
        <dbReference type="EMBL" id="KAK7104429.1"/>
    </source>
</evidence>
<dbReference type="AlphaFoldDB" id="A0AAN9BFY4"/>
<proteinExistence type="predicted"/>
<evidence type="ECO:0000313" key="3">
    <source>
        <dbReference type="Proteomes" id="UP001374579"/>
    </source>
</evidence>
<dbReference type="EMBL" id="JBAMIC010000008">
    <property type="protein sequence ID" value="KAK7104429.1"/>
    <property type="molecule type" value="Genomic_DNA"/>
</dbReference>
<name>A0AAN9BFY4_9CAEN</name>
<feature type="region of interest" description="Disordered" evidence="1">
    <location>
        <begin position="116"/>
        <end position="169"/>
    </location>
</feature>
<gene>
    <name evidence="2" type="ORF">V1264_019149</name>
</gene>
<evidence type="ECO:0000256" key="1">
    <source>
        <dbReference type="SAM" id="MobiDB-lite"/>
    </source>
</evidence>